<dbReference type="InterPro" id="IPR045279">
    <property type="entry name" value="ARR-like"/>
</dbReference>
<comment type="caution">
    <text evidence="7">The sequence shown here is derived from an EMBL/GenBank/DDBJ whole genome shotgun (WGS) entry which is preliminary data.</text>
</comment>
<dbReference type="AlphaFoldDB" id="A0AAN9SW26"/>
<evidence type="ECO:0000256" key="5">
    <source>
        <dbReference type="SAM" id="MobiDB-lite"/>
    </source>
</evidence>
<proteinExistence type="predicted"/>
<dbReference type="SUPFAM" id="SSF52172">
    <property type="entry name" value="CheY-like"/>
    <property type="match status" value="1"/>
</dbReference>
<dbReference type="GO" id="GO:0000160">
    <property type="term" value="P:phosphorelay signal transduction system"/>
    <property type="evidence" value="ECO:0007669"/>
    <property type="project" value="UniProtKB-KW"/>
</dbReference>
<feature type="region of interest" description="Disordered" evidence="5">
    <location>
        <begin position="120"/>
        <end position="140"/>
    </location>
</feature>
<evidence type="ECO:0000259" key="6">
    <source>
        <dbReference type="PROSITE" id="PS50110"/>
    </source>
</evidence>
<dbReference type="PANTHER" id="PTHR43874">
    <property type="entry name" value="TWO-COMPONENT RESPONSE REGULATOR"/>
    <property type="match status" value="1"/>
</dbReference>
<dbReference type="EMBL" id="JAYMYS010000002">
    <property type="protein sequence ID" value="KAK7407509.1"/>
    <property type="molecule type" value="Genomic_DNA"/>
</dbReference>
<dbReference type="Proteomes" id="UP001386955">
    <property type="component" value="Unassembled WGS sequence"/>
</dbReference>
<evidence type="ECO:0000256" key="4">
    <source>
        <dbReference type="PROSITE-ProRule" id="PRU00169"/>
    </source>
</evidence>
<sequence length="282" mass="31747">MENTPSFARGLNLLLVDNNKSSLLCLSSMLEQYTFKVTTANEVSDGMSKICNNETQFKLVVVKLNMPGLDALAFLDLLHQKDIPAVFISSGGFKEKVIWKALAKGSCYFLEEPIARGANKGRKIDNDDNESKQREKKAEQKIGSSEKIRFVWTSELHLKFIEVVALLGGHKNIPTLTTLLNANRKQNLFETNYAKTQESNIQNLHMPLGNSYEFQTDQTNQILGSTIRNSLPYASSTVQNLPETKYWDIIGKLEEDCDTNNVGNEVKSDDVEEFSNMLRTLI</sequence>
<reference evidence="7 8" key="1">
    <citation type="submission" date="2024-01" db="EMBL/GenBank/DDBJ databases">
        <title>The genomes of 5 underutilized Papilionoideae crops provide insights into root nodulation and disease resistanc.</title>
        <authorList>
            <person name="Jiang F."/>
        </authorList>
    </citation>
    <scope>NUCLEOTIDE SEQUENCE [LARGE SCALE GENOMIC DNA]</scope>
    <source>
        <strain evidence="7">DUOXIRENSHENG_FW03</strain>
        <tissue evidence="7">Leaves</tissue>
    </source>
</reference>
<name>A0AAN9SW26_PSOTE</name>
<evidence type="ECO:0000313" key="8">
    <source>
        <dbReference type="Proteomes" id="UP001386955"/>
    </source>
</evidence>
<feature type="domain" description="Response regulatory" evidence="6">
    <location>
        <begin position="12"/>
        <end position="127"/>
    </location>
</feature>
<organism evidence="7 8">
    <name type="scientific">Psophocarpus tetragonolobus</name>
    <name type="common">Winged bean</name>
    <name type="synonym">Dolichos tetragonolobus</name>
    <dbReference type="NCBI Taxonomy" id="3891"/>
    <lineage>
        <taxon>Eukaryota</taxon>
        <taxon>Viridiplantae</taxon>
        <taxon>Streptophyta</taxon>
        <taxon>Embryophyta</taxon>
        <taxon>Tracheophyta</taxon>
        <taxon>Spermatophyta</taxon>
        <taxon>Magnoliopsida</taxon>
        <taxon>eudicotyledons</taxon>
        <taxon>Gunneridae</taxon>
        <taxon>Pentapetalae</taxon>
        <taxon>rosids</taxon>
        <taxon>fabids</taxon>
        <taxon>Fabales</taxon>
        <taxon>Fabaceae</taxon>
        <taxon>Papilionoideae</taxon>
        <taxon>50 kb inversion clade</taxon>
        <taxon>NPAAA clade</taxon>
        <taxon>indigoferoid/millettioid clade</taxon>
        <taxon>Phaseoleae</taxon>
        <taxon>Psophocarpus</taxon>
    </lineage>
</organism>
<dbReference type="Gene3D" id="3.40.50.2300">
    <property type="match status" value="1"/>
</dbReference>
<keyword evidence="2" id="KW-0805">Transcription regulation</keyword>
<evidence type="ECO:0000313" key="7">
    <source>
        <dbReference type="EMBL" id="KAK7407509.1"/>
    </source>
</evidence>
<dbReference type="Pfam" id="PF00072">
    <property type="entry name" value="Response_reg"/>
    <property type="match status" value="1"/>
</dbReference>
<keyword evidence="1" id="KW-0902">Two-component regulatory system</keyword>
<evidence type="ECO:0000256" key="1">
    <source>
        <dbReference type="ARBA" id="ARBA00023012"/>
    </source>
</evidence>
<gene>
    <name evidence="7" type="ORF">VNO78_09462</name>
</gene>
<keyword evidence="8" id="KW-1185">Reference proteome</keyword>
<dbReference type="Gene3D" id="1.10.10.60">
    <property type="entry name" value="Homeodomain-like"/>
    <property type="match status" value="1"/>
</dbReference>
<dbReference type="InterPro" id="IPR011006">
    <property type="entry name" value="CheY-like_superfamily"/>
</dbReference>
<dbReference type="GO" id="GO:0009736">
    <property type="term" value="P:cytokinin-activated signaling pathway"/>
    <property type="evidence" value="ECO:0007669"/>
    <property type="project" value="InterPro"/>
</dbReference>
<evidence type="ECO:0000256" key="2">
    <source>
        <dbReference type="ARBA" id="ARBA00023015"/>
    </source>
</evidence>
<dbReference type="PROSITE" id="PS50110">
    <property type="entry name" value="RESPONSE_REGULATORY"/>
    <property type="match status" value="1"/>
</dbReference>
<feature type="compositionally biased region" description="Basic and acidic residues" evidence="5">
    <location>
        <begin position="122"/>
        <end position="140"/>
    </location>
</feature>
<evidence type="ECO:0000256" key="3">
    <source>
        <dbReference type="ARBA" id="ARBA00023163"/>
    </source>
</evidence>
<keyword evidence="3" id="KW-0804">Transcription</keyword>
<dbReference type="PANTHER" id="PTHR43874:SF87">
    <property type="entry name" value="HTH MYB-TYPE DOMAIN-CONTAINING PROTEIN"/>
    <property type="match status" value="1"/>
</dbReference>
<dbReference type="InterPro" id="IPR001789">
    <property type="entry name" value="Sig_transdc_resp-reg_receiver"/>
</dbReference>
<comment type="caution">
    <text evidence="4">Lacks conserved residue(s) required for the propagation of feature annotation.</text>
</comment>
<accession>A0AAN9SW26</accession>
<protein>
    <recommendedName>
        <fullName evidence="6">Response regulatory domain-containing protein</fullName>
    </recommendedName>
</protein>